<reference evidence="7 8" key="1">
    <citation type="submission" date="2023-10" db="EMBL/GenBank/DDBJ databases">
        <title>Genomes of two closely related lineages of the louse Polyplax serrata with different host specificities.</title>
        <authorList>
            <person name="Martinu J."/>
            <person name="Tarabai H."/>
            <person name="Stefka J."/>
            <person name="Hypsa V."/>
        </authorList>
    </citation>
    <scope>NUCLEOTIDE SEQUENCE [LARGE SCALE GENOMIC DNA]</scope>
    <source>
        <strain evidence="7">HR10_N</strain>
    </source>
</reference>
<dbReference type="AlphaFoldDB" id="A0AAN8NYW8"/>
<dbReference type="InterPro" id="IPR011013">
    <property type="entry name" value="Gal_mutarotase_sf_dom"/>
</dbReference>
<evidence type="ECO:0000313" key="7">
    <source>
        <dbReference type="EMBL" id="KAK6628366.1"/>
    </source>
</evidence>
<evidence type="ECO:0000256" key="2">
    <source>
        <dbReference type="ARBA" id="ARBA00004947"/>
    </source>
</evidence>
<feature type="compositionally biased region" description="Acidic residues" evidence="6">
    <location>
        <begin position="365"/>
        <end position="374"/>
    </location>
</feature>
<gene>
    <name evidence="7" type="ORF">RUM43_002178</name>
</gene>
<dbReference type="GO" id="GO:0033499">
    <property type="term" value="P:galactose catabolic process via UDP-galactose, Leloir pathway"/>
    <property type="evidence" value="ECO:0007669"/>
    <property type="project" value="TreeGrafter"/>
</dbReference>
<feature type="region of interest" description="Disordered" evidence="6">
    <location>
        <begin position="430"/>
        <end position="455"/>
    </location>
</feature>
<evidence type="ECO:0000256" key="6">
    <source>
        <dbReference type="SAM" id="MobiDB-lite"/>
    </source>
</evidence>
<dbReference type="GO" id="GO:0006006">
    <property type="term" value="P:glucose metabolic process"/>
    <property type="evidence" value="ECO:0007669"/>
    <property type="project" value="TreeGrafter"/>
</dbReference>
<comment type="catalytic activity">
    <reaction evidence="1">
        <text>alpha-D-galactose = beta-D-galactose</text>
        <dbReference type="Rhea" id="RHEA:28675"/>
        <dbReference type="ChEBI" id="CHEBI:27667"/>
        <dbReference type="ChEBI" id="CHEBI:28061"/>
        <dbReference type="EC" id="5.1.3.3"/>
    </reaction>
    <physiologicalReaction direction="right-to-left" evidence="1">
        <dbReference type="Rhea" id="RHEA:28677"/>
    </physiologicalReaction>
</comment>
<dbReference type="InterPro" id="IPR014718">
    <property type="entry name" value="GH-type_carb-bd"/>
</dbReference>
<organism evidence="7 8">
    <name type="scientific">Polyplax serrata</name>
    <name type="common">Common mouse louse</name>
    <dbReference type="NCBI Taxonomy" id="468196"/>
    <lineage>
        <taxon>Eukaryota</taxon>
        <taxon>Metazoa</taxon>
        <taxon>Ecdysozoa</taxon>
        <taxon>Arthropoda</taxon>
        <taxon>Hexapoda</taxon>
        <taxon>Insecta</taxon>
        <taxon>Pterygota</taxon>
        <taxon>Neoptera</taxon>
        <taxon>Paraneoptera</taxon>
        <taxon>Psocodea</taxon>
        <taxon>Troctomorpha</taxon>
        <taxon>Phthiraptera</taxon>
        <taxon>Anoplura</taxon>
        <taxon>Polyplacidae</taxon>
        <taxon>Polyplax</taxon>
    </lineage>
</organism>
<dbReference type="EMBL" id="JAWJWE010000036">
    <property type="protein sequence ID" value="KAK6628366.1"/>
    <property type="molecule type" value="Genomic_DNA"/>
</dbReference>
<dbReference type="PANTHER" id="PTHR10091">
    <property type="entry name" value="ALDOSE-1-EPIMERASE"/>
    <property type="match status" value="1"/>
</dbReference>
<sequence>MTVSNEIHLDDELEGEIPFLPPYPKAVDIGKVEEENHSNVKVLAFIRNHTGECLAFHFTDDGIERDIKITQEIFGVITQYGNDFDVMRFTLHNMTSGGIKVQVMSLGAALVGVIAPDRKGVYKDVVLGFDSVNTYYSPLNPGFGRVTSLCPLPYNLEKVVWDWDFDRDEGSVTFSTTFYRIDLILSVKYSLNVCNEIIVDLKASGSKIVPISLTSQVYWNMAGHSKGEEALRHHVLSINSDTIWKHYNHKLKNFYPVRQTVLDFRQPTIMDNDEVFGDKKFEHVFVVTKGCEEKVAFVARLIHPRTCRYVEIFTDQPWVLCNTLNKLPRKDWDLDICSEDDDMNYGECSEDDTSDLDPCASDGKDSDDDQNDELEEIPGKYNSVYRKYGSFCVTPLSDLTGFDPILRSSKPYSHRIIYKLGVYKRYMKRTKKSTTQDEEDKEEGQGDGITDIKDE</sequence>
<dbReference type="InterPro" id="IPR008183">
    <property type="entry name" value="Aldose_1/G6P_1-epimerase"/>
</dbReference>
<evidence type="ECO:0000313" key="8">
    <source>
        <dbReference type="Proteomes" id="UP001372834"/>
    </source>
</evidence>
<name>A0AAN8NYW8_POLSC</name>
<evidence type="ECO:0000256" key="4">
    <source>
        <dbReference type="ARBA" id="ARBA00032729"/>
    </source>
</evidence>
<comment type="function">
    <text evidence="5">Mutarotase that catalyzes the interconversion of beta-D-galactose and alpha-D-galactose during galactose metabolism. Beta-D-galactose is metabolized in the liver into glucose 1-phosphate, the primary metabolic fuel, by the action of four enzymes that constitute the Leloir pathway: GALM, GALK1 (galactokinase), GALT (galactose-1-phosphate uridylyltransferase) and GALE (UDP-galactose-4'-epimerase). Involved in the maintenance of the equilibrium between the beta- and alpha-anomers of galactose, therefore ensuring a sufficient supply of the alpha-anomer for GALK1. Also active on D-glucose although shows a preference for galactose over glucose.</text>
</comment>
<evidence type="ECO:0000256" key="5">
    <source>
        <dbReference type="ARBA" id="ARBA00045743"/>
    </source>
</evidence>
<dbReference type="GO" id="GO:0030246">
    <property type="term" value="F:carbohydrate binding"/>
    <property type="evidence" value="ECO:0007669"/>
    <property type="project" value="InterPro"/>
</dbReference>
<dbReference type="Proteomes" id="UP001372834">
    <property type="component" value="Unassembled WGS sequence"/>
</dbReference>
<comment type="pathway">
    <text evidence="2">Carbohydrate metabolism; galactose metabolism.</text>
</comment>
<comment type="caution">
    <text evidence="7">The sequence shown here is derived from an EMBL/GenBank/DDBJ whole genome shotgun (WGS) entry which is preliminary data.</text>
</comment>
<dbReference type="GO" id="GO:0004034">
    <property type="term" value="F:aldose 1-epimerase activity"/>
    <property type="evidence" value="ECO:0007669"/>
    <property type="project" value="UniProtKB-EC"/>
</dbReference>
<feature type="region of interest" description="Disordered" evidence="6">
    <location>
        <begin position="347"/>
        <end position="374"/>
    </location>
</feature>
<dbReference type="SUPFAM" id="SSF74650">
    <property type="entry name" value="Galactose mutarotase-like"/>
    <property type="match status" value="1"/>
</dbReference>
<evidence type="ECO:0000256" key="1">
    <source>
        <dbReference type="ARBA" id="ARBA00001712"/>
    </source>
</evidence>
<dbReference type="PANTHER" id="PTHR10091:SF0">
    <property type="entry name" value="GALACTOSE MUTAROTASE"/>
    <property type="match status" value="1"/>
</dbReference>
<protein>
    <recommendedName>
        <fullName evidence="3">Galactose mutarotase</fullName>
    </recommendedName>
    <alternativeName>
        <fullName evidence="4">Aldose 1-epimerase</fullName>
    </alternativeName>
</protein>
<dbReference type="Gene3D" id="2.70.98.10">
    <property type="match status" value="2"/>
</dbReference>
<evidence type="ECO:0000256" key="3">
    <source>
        <dbReference type="ARBA" id="ARBA00021023"/>
    </source>
</evidence>
<dbReference type="Pfam" id="PF01263">
    <property type="entry name" value="Aldose_epim"/>
    <property type="match status" value="1"/>
</dbReference>
<proteinExistence type="predicted"/>
<accession>A0AAN8NYW8</accession>